<name>A0A6A5YML7_9PLEO</name>
<dbReference type="EMBL" id="ML977354">
    <property type="protein sequence ID" value="KAF2107398.1"/>
    <property type="molecule type" value="Genomic_DNA"/>
</dbReference>
<dbReference type="Proteomes" id="UP000799770">
    <property type="component" value="Unassembled WGS sequence"/>
</dbReference>
<feature type="chain" id="PRO_5025565951" description="Fungal N-terminal domain-containing protein" evidence="1">
    <location>
        <begin position="24"/>
        <end position="199"/>
    </location>
</feature>
<evidence type="ECO:0000256" key="1">
    <source>
        <dbReference type="SAM" id="SignalP"/>
    </source>
</evidence>
<proteinExistence type="predicted"/>
<keyword evidence="3" id="KW-1185">Reference proteome</keyword>
<protein>
    <recommendedName>
        <fullName evidence="4">Fungal N-terminal domain-containing protein</fullName>
    </recommendedName>
</protein>
<evidence type="ECO:0000313" key="3">
    <source>
        <dbReference type="Proteomes" id="UP000799770"/>
    </source>
</evidence>
<evidence type="ECO:0008006" key="4">
    <source>
        <dbReference type="Google" id="ProtNLM"/>
    </source>
</evidence>
<dbReference type="AlphaFoldDB" id="A0A6A5YML7"/>
<accession>A0A6A5YML7</accession>
<gene>
    <name evidence="2" type="ORF">BDV96DRAFT_606500</name>
</gene>
<organism evidence="2 3">
    <name type="scientific">Lophiotrema nucula</name>
    <dbReference type="NCBI Taxonomy" id="690887"/>
    <lineage>
        <taxon>Eukaryota</taxon>
        <taxon>Fungi</taxon>
        <taxon>Dikarya</taxon>
        <taxon>Ascomycota</taxon>
        <taxon>Pezizomycotina</taxon>
        <taxon>Dothideomycetes</taxon>
        <taxon>Pleosporomycetidae</taxon>
        <taxon>Pleosporales</taxon>
        <taxon>Lophiotremataceae</taxon>
        <taxon>Lophiotrema</taxon>
    </lineage>
</organism>
<keyword evidence="1" id="KW-0732">Signal</keyword>
<sequence>MSGFEVLGAVAAALQFAATTVTAFRTIKADVNAVLLDVKSKAENYYVQEALDEALQWVRASLSALQSSRSLLSEIDAMLADAKQRSEWGEKLHKWVNADKSMEFTRRLDENRPNLESVNLNPPLLPTTMRREMIVKYDYQATAPNQHSLLKGEGVIKIGISPWEHQRLGQDHEGGRRAARCQIGTLELSHVYEHSLIAI</sequence>
<feature type="signal peptide" evidence="1">
    <location>
        <begin position="1"/>
        <end position="23"/>
    </location>
</feature>
<reference evidence="2" key="1">
    <citation type="journal article" date="2020" name="Stud. Mycol.">
        <title>101 Dothideomycetes genomes: a test case for predicting lifestyles and emergence of pathogens.</title>
        <authorList>
            <person name="Haridas S."/>
            <person name="Albert R."/>
            <person name="Binder M."/>
            <person name="Bloem J."/>
            <person name="Labutti K."/>
            <person name="Salamov A."/>
            <person name="Andreopoulos B."/>
            <person name="Baker S."/>
            <person name="Barry K."/>
            <person name="Bills G."/>
            <person name="Bluhm B."/>
            <person name="Cannon C."/>
            <person name="Castanera R."/>
            <person name="Culley D."/>
            <person name="Daum C."/>
            <person name="Ezra D."/>
            <person name="Gonzalez J."/>
            <person name="Henrissat B."/>
            <person name="Kuo A."/>
            <person name="Liang C."/>
            <person name="Lipzen A."/>
            <person name="Lutzoni F."/>
            <person name="Magnuson J."/>
            <person name="Mondo S."/>
            <person name="Nolan M."/>
            <person name="Ohm R."/>
            <person name="Pangilinan J."/>
            <person name="Park H.-J."/>
            <person name="Ramirez L."/>
            <person name="Alfaro M."/>
            <person name="Sun H."/>
            <person name="Tritt A."/>
            <person name="Yoshinaga Y."/>
            <person name="Zwiers L.-H."/>
            <person name="Turgeon B."/>
            <person name="Goodwin S."/>
            <person name="Spatafora J."/>
            <person name="Crous P."/>
            <person name="Grigoriev I."/>
        </authorList>
    </citation>
    <scope>NUCLEOTIDE SEQUENCE</scope>
    <source>
        <strain evidence="2">CBS 627.86</strain>
    </source>
</reference>
<evidence type="ECO:0000313" key="2">
    <source>
        <dbReference type="EMBL" id="KAF2107398.1"/>
    </source>
</evidence>